<accession>A0A165I9V9</accession>
<dbReference type="STRING" id="1314785.A0A165I9V9"/>
<dbReference type="OrthoDB" id="3204347at2759"/>
<dbReference type="RefSeq" id="XP_040770294.1">
    <property type="nucleotide sequence ID" value="XM_040907563.1"/>
</dbReference>
<dbReference type="InParanoid" id="A0A165I9V9"/>
<dbReference type="AlphaFoldDB" id="A0A165I9V9"/>
<reference evidence="3 4" key="1">
    <citation type="journal article" date="2016" name="Mol. Biol. Evol.">
        <title>Comparative Genomics of Early-Diverging Mushroom-Forming Fungi Provides Insights into the Origins of Lignocellulose Decay Capabilities.</title>
        <authorList>
            <person name="Nagy L.G."/>
            <person name="Riley R."/>
            <person name="Tritt A."/>
            <person name="Adam C."/>
            <person name="Daum C."/>
            <person name="Floudas D."/>
            <person name="Sun H."/>
            <person name="Yadav J.S."/>
            <person name="Pangilinan J."/>
            <person name="Larsson K.H."/>
            <person name="Matsuura K."/>
            <person name="Barry K."/>
            <person name="Labutti K."/>
            <person name="Kuo R."/>
            <person name="Ohm R.A."/>
            <person name="Bhattacharya S.S."/>
            <person name="Shirouzu T."/>
            <person name="Yoshinaga Y."/>
            <person name="Martin F.M."/>
            <person name="Grigoriev I.V."/>
            <person name="Hibbett D.S."/>
        </authorList>
    </citation>
    <scope>NUCLEOTIDE SEQUENCE [LARGE SCALE GENOMIC DNA]</scope>
    <source>
        <strain evidence="3 4">93-53</strain>
    </source>
</reference>
<dbReference type="GeneID" id="63824592"/>
<feature type="region of interest" description="Disordered" evidence="1">
    <location>
        <begin position="74"/>
        <end position="99"/>
    </location>
</feature>
<evidence type="ECO:0000313" key="4">
    <source>
        <dbReference type="Proteomes" id="UP000076871"/>
    </source>
</evidence>
<evidence type="ECO:0000313" key="3">
    <source>
        <dbReference type="EMBL" id="KZT12784.1"/>
    </source>
</evidence>
<feature type="compositionally biased region" description="Polar residues" evidence="1">
    <location>
        <begin position="81"/>
        <end position="90"/>
    </location>
</feature>
<feature type="chain" id="PRO_5007859177" description="Secreted protein" evidence="2">
    <location>
        <begin position="26"/>
        <end position="113"/>
    </location>
</feature>
<gene>
    <name evidence="3" type="ORF">LAESUDRAFT_719093</name>
</gene>
<keyword evidence="2" id="KW-0732">Signal</keyword>
<evidence type="ECO:0000256" key="2">
    <source>
        <dbReference type="SAM" id="SignalP"/>
    </source>
</evidence>
<dbReference type="EMBL" id="KV427605">
    <property type="protein sequence ID" value="KZT12784.1"/>
    <property type="molecule type" value="Genomic_DNA"/>
</dbReference>
<name>A0A165I9V9_9APHY</name>
<feature type="signal peptide" evidence="2">
    <location>
        <begin position="1"/>
        <end position="25"/>
    </location>
</feature>
<organism evidence="3 4">
    <name type="scientific">Laetiporus sulphureus 93-53</name>
    <dbReference type="NCBI Taxonomy" id="1314785"/>
    <lineage>
        <taxon>Eukaryota</taxon>
        <taxon>Fungi</taxon>
        <taxon>Dikarya</taxon>
        <taxon>Basidiomycota</taxon>
        <taxon>Agaricomycotina</taxon>
        <taxon>Agaricomycetes</taxon>
        <taxon>Polyporales</taxon>
        <taxon>Laetiporus</taxon>
    </lineage>
</organism>
<dbReference type="Proteomes" id="UP000076871">
    <property type="component" value="Unassembled WGS sequence"/>
</dbReference>
<proteinExistence type="predicted"/>
<evidence type="ECO:0000256" key="1">
    <source>
        <dbReference type="SAM" id="MobiDB-lite"/>
    </source>
</evidence>
<protein>
    <recommendedName>
        <fullName evidence="5">Secreted protein</fullName>
    </recommendedName>
</protein>
<sequence length="113" mass="12916">MLFMFSLSLFGSLVLCCLFFPSLWATITGGEELLDAHETGIALVASRTPFRETGPPACMAKLIMMRHKINQDKTRRRCSRSRQASYTYPISPSRPARDSPWIRFGRIRGKQNY</sequence>
<keyword evidence="4" id="KW-1185">Reference proteome</keyword>
<evidence type="ECO:0008006" key="5">
    <source>
        <dbReference type="Google" id="ProtNLM"/>
    </source>
</evidence>